<dbReference type="InterPro" id="IPR005828">
    <property type="entry name" value="MFS_sugar_transport-like"/>
</dbReference>
<dbReference type="PANTHER" id="PTHR43528:SF1">
    <property type="entry name" value="ALPHA-KETOGLUTARATE PERMEASE"/>
    <property type="match status" value="1"/>
</dbReference>
<dbReference type="SUPFAM" id="SSF103473">
    <property type="entry name" value="MFS general substrate transporter"/>
    <property type="match status" value="1"/>
</dbReference>
<dbReference type="Pfam" id="PF00083">
    <property type="entry name" value="Sugar_tr"/>
    <property type="match status" value="1"/>
</dbReference>
<gene>
    <name evidence="10" type="ORF">ACFORL_03765</name>
</gene>
<protein>
    <submittedName>
        <fullName evidence="10">MFS transporter</fullName>
    </submittedName>
</protein>
<organism evidence="10 11">
    <name type="scientific">Legionella dresdenensis</name>
    <dbReference type="NCBI Taxonomy" id="450200"/>
    <lineage>
        <taxon>Bacteria</taxon>
        <taxon>Pseudomonadati</taxon>
        <taxon>Pseudomonadota</taxon>
        <taxon>Gammaproteobacteria</taxon>
        <taxon>Legionellales</taxon>
        <taxon>Legionellaceae</taxon>
        <taxon>Legionella</taxon>
    </lineage>
</organism>
<evidence type="ECO:0000256" key="8">
    <source>
        <dbReference type="SAM" id="Phobius"/>
    </source>
</evidence>
<evidence type="ECO:0000256" key="2">
    <source>
        <dbReference type="ARBA" id="ARBA00022448"/>
    </source>
</evidence>
<dbReference type="InterPro" id="IPR036259">
    <property type="entry name" value="MFS_trans_sf"/>
</dbReference>
<feature type="transmembrane region" description="Helical" evidence="8">
    <location>
        <begin position="218"/>
        <end position="244"/>
    </location>
</feature>
<proteinExistence type="predicted"/>
<comment type="caution">
    <text evidence="10">The sequence shown here is derived from an EMBL/GenBank/DDBJ whole genome shotgun (WGS) entry which is preliminary data.</text>
</comment>
<dbReference type="PANTHER" id="PTHR43528">
    <property type="entry name" value="ALPHA-KETOGLUTARATE PERMEASE"/>
    <property type="match status" value="1"/>
</dbReference>
<feature type="transmembrane region" description="Helical" evidence="8">
    <location>
        <begin position="171"/>
        <end position="189"/>
    </location>
</feature>
<evidence type="ECO:0000313" key="11">
    <source>
        <dbReference type="Proteomes" id="UP001595758"/>
    </source>
</evidence>
<evidence type="ECO:0000313" key="10">
    <source>
        <dbReference type="EMBL" id="MFC3908190.1"/>
    </source>
</evidence>
<dbReference type="PROSITE" id="PS50850">
    <property type="entry name" value="MFS"/>
    <property type="match status" value="1"/>
</dbReference>
<evidence type="ECO:0000256" key="6">
    <source>
        <dbReference type="ARBA" id="ARBA00022989"/>
    </source>
</evidence>
<dbReference type="Proteomes" id="UP001595758">
    <property type="component" value="Unassembled WGS sequence"/>
</dbReference>
<evidence type="ECO:0000256" key="1">
    <source>
        <dbReference type="ARBA" id="ARBA00004651"/>
    </source>
</evidence>
<keyword evidence="5" id="KW-0769">Symport</keyword>
<evidence type="ECO:0000259" key="9">
    <source>
        <dbReference type="PROSITE" id="PS50850"/>
    </source>
</evidence>
<feature type="transmembrane region" description="Helical" evidence="8">
    <location>
        <begin position="308"/>
        <end position="334"/>
    </location>
</feature>
<keyword evidence="11" id="KW-1185">Reference proteome</keyword>
<evidence type="ECO:0000256" key="4">
    <source>
        <dbReference type="ARBA" id="ARBA00022692"/>
    </source>
</evidence>
<accession>A0ABV8CD37</accession>
<evidence type="ECO:0000256" key="3">
    <source>
        <dbReference type="ARBA" id="ARBA00022475"/>
    </source>
</evidence>
<feature type="transmembrane region" description="Helical" evidence="8">
    <location>
        <begin position="36"/>
        <end position="56"/>
    </location>
</feature>
<dbReference type="EMBL" id="JBHSAB010000004">
    <property type="protein sequence ID" value="MFC3908190.1"/>
    <property type="molecule type" value="Genomic_DNA"/>
</dbReference>
<comment type="subcellular location">
    <subcellularLocation>
        <location evidence="1">Cell membrane</location>
        <topology evidence="1">Multi-pass membrane protein</topology>
    </subcellularLocation>
</comment>
<evidence type="ECO:0000256" key="5">
    <source>
        <dbReference type="ARBA" id="ARBA00022847"/>
    </source>
</evidence>
<keyword evidence="7 8" id="KW-0472">Membrane</keyword>
<reference evidence="11" key="1">
    <citation type="journal article" date="2019" name="Int. J. Syst. Evol. Microbiol.">
        <title>The Global Catalogue of Microorganisms (GCM) 10K type strain sequencing project: providing services to taxonomists for standard genome sequencing and annotation.</title>
        <authorList>
            <consortium name="The Broad Institute Genomics Platform"/>
            <consortium name="The Broad Institute Genome Sequencing Center for Infectious Disease"/>
            <person name="Wu L."/>
            <person name="Ma J."/>
        </authorList>
    </citation>
    <scope>NUCLEOTIDE SEQUENCE [LARGE SCALE GENOMIC DNA]</scope>
    <source>
        <strain evidence="11">CCUG 59858</strain>
    </source>
</reference>
<feature type="transmembrane region" description="Helical" evidence="8">
    <location>
        <begin position="283"/>
        <end position="302"/>
    </location>
</feature>
<feature type="transmembrane region" description="Helical" evidence="8">
    <location>
        <begin position="256"/>
        <end position="276"/>
    </location>
</feature>
<dbReference type="Gene3D" id="1.20.1250.20">
    <property type="entry name" value="MFS general substrate transporter like domains"/>
    <property type="match status" value="1"/>
</dbReference>
<dbReference type="RefSeq" id="WP_382341248.1">
    <property type="nucleotide sequence ID" value="NZ_JBHSAB010000004.1"/>
</dbReference>
<keyword evidence="3" id="KW-1003">Cell membrane</keyword>
<keyword evidence="4 8" id="KW-0812">Transmembrane</keyword>
<feature type="transmembrane region" description="Helical" evidence="8">
    <location>
        <begin position="371"/>
        <end position="391"/>
    </location>
</feature>
<feature type="transmembrane region" description="Helical" evidence="8">
    <location>
        <begin position="346"/>
        <end position="365"/>
    </location>
</feature>
<sequence>MKRYALCLVLALIFLEWLDFSLYLYLAKTVFSARFFPASSLSLVLSFALFAAGYFARPVGGWLFGRRADRLGRRKPMVSSAALMGLATLGICLLPEYNKIGLWATWSLLLLRIMQGLALGGEINTSAMFLVEHHPEKPLFAGSFSAAAGALGMFIGGAAAAILHSINQPELWRIIFAVVGAASLLVCRLRKKLSESPEFQQQTHSPQKIEWLRYKWNFLNIAAVGIYVSVTVYMCNVFWVSFAIDQRLMAKELCSWSGSLAQLGASLLALAIARLAKPEQACRLLHSSMITAALTAPLLFYFTYQHNLAGVFCALAGYVLANGLLCSALFYFLYLQLPVQIRCQGVSTTWSLAASIGALALPLAAQGTASGYLWVPGCIVSLVAVCALILCRESRGKETYYLLRRKSFVE</sequence>
<dbReference type="InterPro" id="IPR020846">
    <property type="entry name" value="MFS_dom"/>
</dbReference>
<name>A0ABV8CD37_9GAMM</name>
<dbReference type="InterPro" id="IPR051084">
    <property type="entry name" value="H+-coupled_symporters"/>
</dbReference>
<evidence type="ECO:0000256" key="7">
    <source>
        <dbReference type="ARBA" id="ARBA00023136"/>
    </source>
</evidence>
<keyword evidence="2" id="KW-0813">Transport</keyword>
<feature type="domain" description="Major facilitator superfamily (MFS) profile" evidence="9">
    <location>
        <begin position="5"/>
        <end position="395"/>
    </location>
</feature>
<feature type="transmembrane region" description="Helical" evidence="8">
    <location>
        <begin position="139"/>
        <end position="165"/>
    </location>
</feature>
<keyword evidence="6 8" id="KW-1133">Transmembrane helix</keyword>
<feature type="transmembrane region" description="Helical" evidence="8">
    <location>
        <begin position="77"/>
        <end position="94"/>
    </location>
</feature>